<comment type="similarity">
    <text evidence="1">Belongs to the amidase family.</text>
</comment>
<organism evidence="2 3">
    <name type="scientific">Grifola frondosa</name>
    <name type="common">Maitake</name>
    <name type="synonym">Polyporus frondosus</name>
    <dbReference type="NCBI Taxonomy" id="5627"/>
    <lineage>
        <taxon>Eukaryota</taxon>
        <taxon>Fungi</taxon>
        <taxon>Dikarya</taxon>
        <taxon>Basidiomycota</taxon>
        <taxon>Agaricomycotina</taxon>
        <taxon>Agaricomycetes</taxon>
        <taxon>Polyporales</taxon>
        <taxon>Grifolaceae</taxon>
        <taxon>Grifola</taxon>
    </lineage>
</organism>
<evidence type="ECO:0000313" key="2">
    <source>
        <dbReference type="EMBL" id="OBZ79107.1"/>
    </source>
</evidence>
<protein>
    <submittedName>
        <fullName evidence="2">Uncharacterized protein</fullName>
    </submittedName>
</protein>
<dbReference type="Gene3D" id="3.90.1300.10">
    <property type="entry name" value="Amidase signature (AS) domain"/>
    <property type="match status" value="1"/>
</dbReference>
<dbReference type="SUPFAM" id="SSF75304">
    <property type="entry name" value="Amidase signature (AS) enzymes"/>
    <property type="match status" value="1"/>
</dbReference>
<accession>A0A1C7MQV6</accession>
<sequence length="83" mass="9462">MDYPAAVFPVGRFVAGEYVRSAFSQDFLAKHEPRNPIEEFIGNQWNPETYDNTAVGLQLIGRRLNEERVLGMLRSVEDAINSF</sequence>
<evidence type="ECO:0000256" key="1">
    <source>
        <dbReference type="ARBA" id="ARBA00009199"/>
    </source>
</evidence>
<dbReference type="AlphaFoldDB" id="A0A1C7MQV6"/>
<gene>
    <name evidence="2" type="ORF">A0H81_01526</name>
</gene>
<evidence type="ECO:0000313" key="3">
    <source>
        <dbReference type="Proteomes" id="UP000092993"/>
    </source>
</evidence>
<dbReference type="InterPro" id="IPR036928">
    <property type="entry name" value="AS_sf"/>
</dbReference>
<proteinExistence type="inferred from homology"/>
<dbReference type="Proteomes" id="UP000092993">
    <property type="component" value="Unassembled WGS sequence"/>
</dbReference>
<reference evidence="2 3" key="1">
    <citation type="submission" date="2016-03" db="EMBL/GenBank/DDBJ databases">
        <title>Whole genome sequencing of Grifola frondosa 9006-11.</title>
        <authorList>
            <person name="Min B."/>
            <person name="Park H."/>
            <person name="Kim J.-G."/>
            <person name="Cho H."/>
            <person name="Oh Y.-L."/>
            <person name="Kong W.-S."/>
            <person name="Choi I.-G."/>
        </authorList>
    </citation>
    <scope>NUCLEOTIDE SEQUENCE [LARGE SCALE GENOMIC DNA]</scope>
    <source>
        <strain evidence="2 3">9006-11</strain>
    </source>
</reference>
<dbReference type="STRING" id="5627.A0A1C7MQV6"/>
<dbReference type="PANTHER" id="PTHR46072">
    <property type="entry name" value="AMIDASE-RELATED-RELATED"/>
    <property type="match status" value="1"/>
</dbReference>
<dbReference type="PANTHER" id="PTHR46072:SF2">
    <property type="entry name" value="AMIDASE (EUROFUNG)"/>
    <property type="match status" value="1"/>
</dbReference>
<dbReference type="OrthoDB" id="6428749at2759"/>
<dbReference type="EMBL" id="LUGG01000001">
    <property type="protein sequence ID" value="OBZ79107.1"/>
    <property type="molecule type" value="Genomic_DNA"/>
</dbReference>
<name>A0A1C7MQV6_GRIFR</name>
<comment type="caution">
    <text evidence="2">The sequence shown here is derived from an EMBL/GenBank/DDBJ whole genome shotgun (WGS) entry which is preliminary data.</text>
</comment>
<keyword evidence="3" id="KW-1185">Reference proteome</keyword>